<evidence type="ECO:0000313" key="2">
    <source>
        <dbReference type="Proteomes" id="UP000267606"/>
    </source>
</evidence>
<dbReference type="Proteomes" id="UP000267606">
    <property type="component" value="Unassembled WGS sequence"/>
</dbReference>
<dbReference type="EMBL" id="UZAJ01040143">
    <property type="protein sequence ID" value="VDP13447.1"/>
    <property type="molecule type" value="Genomic_DNA"/>
</dbReference>
<name>A0A183I0R1_9BILA</name>
<dbReference type="WBParaSite" id="OFLC_0001332401-mRNA-1">
    <property type="protein sequence ID" value="OFLC_0001332401-mRNA-1"/>
    <property type="gene ID" value="OFLC_0001332401"/>
</dbReference>
<dbReference type="AlphaFoldDB" id="A0A183I0R1"/>
<organism evidence="3">
    <name type="scientific">Onchocerca flexuosa</name>
    <dbReference type="NCBI Taxonomy" id="387005"/>
    <lineage>
        <taxon>Eukaryota</taxon>
        <taxon>Metazoa</taxon>
        <taxon>Ecdysozoa</taxon>
        <taxon>Nematoda</taxon>
        <taxon>Chromadorea</taxon>
        <taxon>Rhabditida</taxon>
        <taxon>Spirurina</taxon>
        <taxon>Spiruromorpha</taxon>
        <taxon>Filarioidea</taxon>
        <taxon>Onchocercidae</taxon>
        <taxon>Onchocerca</taxon>
    </lineage>
</organism>
<sequence length="117" mass="13770">MFEIRAITSNQTRLSNAIENDLLFSAGECVPTSPTSYLNSPEKKSLLRRRQNQNFELHEGTTQGELIDFSSPRMIDNNADPIWTFQKIEIKKFQLLERNYHWQQIEKYNTGETFEKL</sequence>
<protein>
    <submittedName>
        <fullName evidence="3">Pyridoxal 5'-phosphate synthase</fullName>
    </submittedName>
</protein>
<reference evidence="1 2" key="2">
    <citation type="submission" date="2018-11" db="EMBL/GenBank/DDBJ databases">
        <authorList>
            <consortium name="Pathogen Informatics"/>
        </authorList>
    </citation>
    <scope>NUCLEOTIDE SEQUENCE [LARGE SCALE GENOMIC DNA]</scope>
</reference>
<keyword evidence="2" id="KW-1185">Reference proteome</keyword>
<reference evidence="3" key="1">
    <citation type="submission" date="2016-06" db="UniProtKB">
        <authorList>
            <consortium name="WormBaseParasite"/>
        </authorList>
    </citation>
    <scope>IDENTIFICATION</scope>
</reference>
<dbReference type="STRING" id="387005.A0A183I0R1"/>
<proteinExistence type="predicted"/>
<evidence type="ECO:0000313" key="3">
    <source>
        <dbReference type="WBParaSite" id="OFLC_0001332401-mRNA-1"/>
    </source>
</evidence>
<accession>A0A183I0R1</accession>
<gene>
    <name evidence="1" type="ORF">OFLC_LOCUS13323</name>
</gene>
<evidence type="ECO:0000313" key="1">
    <source>
        <dbReference type="EMBL" id="VDP13447.1"/>
    </source>
</evidence>